<dbReference type="EMBL" id="CP046509">
    <property type="protein sequence ID" value="QGU86520.1"/>
    <property type="molecule type" value="Genomic_DNA"/>
</dbReference>
<dbReference type="KEGG" id="erwi:GN242_04460"/>
<dbReference type="Gene3D" id="2.60.40.1090">
    <property type="entry name" value="Fimbrial-type adhesion domain"/>
    <property type="match status" value="1"/>
</dbReference>
<evidence type="ECO:0000313" key="2">
    <source>
        <dbReference type="EMBL" id="QGU86520.1"/>
    </source>
</evidence>
<dbReference type="GO" id="GO:0007155">
    <property type="term" value="P:cell adhesion"/>
    <property type="evidence" value="ECO:0007669"/>
    <property type="project" value="InterPro"/>
</dbReference>
<organism evidence="2 3">
    <name type="scientific">Erwinia sorbitola</name>
    <dbReference type="NCBI Taxonomy" id="2681984"/>
    <lineage>
        <taxon>Bacteria</taxon>
        <taxon>Pseudomonadati</taxon>
        <taxon>Pseudomonadota</taxon>
        <taxon>Gammaproteobacteria</taxon>
        <taxon>Enterobacterales</taxon>
        <taxon>Erwiniaceae</taxon>
        <taxon>Erwinia</taxon>
    </lineage>
</organism>
<reference evidence="1 4" key="1">
    <citation type="submission" date="2019-11" db="EMBL/GenBank/DDBJ databases">
        <title>Erwinia sp. nov., isolated from feces of birds in Tibet plateau of China.</title>
        <authorList>
            <person name="Ge Y."/>
        </authorList>
    </citation>
    <scope>NUCLEOTIDE SEQUENCE [LARGE SCALE GENOMIC DNA]</scope>
    <source>
        <strain evidence="1 4">J316</strain>
    </source>
</reference>
<protein>
    <recommendedName>
        <fullName evidence="5">MrfJ</fullName>
    </recommendedName>
</protein>
<evidence type="ECO:0008006" key="5">
    <source>
        <dbReference type="Google" id="ProtNLM"/>
    </source>
</evidence>
<gene>
    <name evidence="1" type="ORF">GK011_15800</name>
    <name evidence="2" type="ORF">GN242_04460</name>
</gene>
<evidence type="ECO:0000313" key="1">
    <source>
        <dbReference type="EMBL" id="MTD28405.1"/>
    </source>
</evidence>
<keyword evidence="4" id="KW-1185">Reference proteome</keyword>
<accession>A0A6I6EXL6</accession>
<dbReference type="Proteomes" id="UP000480164">
    <property type="component" value="Unassembled WGS sequence"/>
</dbReference>
<dbReference type="GO" id="GO:0009289">
    <property type="term" value="C:pilus"/>
    <property type="evidence" value="ECO:0007669"/>
    <property type="project" value="InterPro"/>
</dbReference>
<dbReference type="EMBL" id="WLZX01000006">
    <property type="protein sequence ID" value="MTD28405.1"/>
    <property type="molecule type" value="Genomic_DNA"/>
</dbReference>
<proteinExistence type="predicted"/>
<evidence type="ECO:0000313" key="4">
    <source>
        <dbReference type="Proteomes" id="UP000480164"/>
    </source>
</evidence>
<name>A0A6I6EXL6_9GAMM</name>
<dbReference type="InterPro" id="IPR036937">
    <property type="entry name" value="Adhesion_dom_fimbrial_sf"/>
</dbReference>
<reference evidence="2 3" key="2">
    <citation type="submission" date="2019-12" db="EMBL/GenBank/DDBJ databases">
        <title>Erwinia sp. nov., isolated from droppings of birds in the Qinghai-Tiebt plateau of China.</title>
        <authorList>
            <person name="Ge Y."/>
        </authorList>
    </citation>
    <scope>NUCLEOTIDE SEQUENCE [LARGE SCALE GENOMIC DNA]</scope>
    <source>
        <strain evidence="2 3">J780</strain>
    </source>
</reference>
<dbReference type="AlphaFoldDB" id="A0A6I6EXL6"/>
<accession>A0A6L6GSS1</accession>
<sequence>MKMIKKTIWFVFFYVVSITTVHAKLYPVYSHETTYPHEVMGHYRLAYITFVEVGSVAEFIPRKGNDIVCLARKSHSPEGFPYASCIYGSSARIAPGEALGEVARRAYSELSSFEISRTGNLGDHCIGFMAVNKDFGHINWWDTVDSPVGTCISPTASNERCSLSSPDLTLNHGNISLNNTEGHSVASSIDIHCTGNVTVKIKLMQKDDWEFLPNGNDYIPLTPSGKAYITINGRLPWSNFNLPAGKSSLTIKDRLSGLNAAGIHYGSGIMIFEIL</sequence>
<dbReference type="RefSeq" id="WP_154753653.1">
    <property type="nucleotide sequence ID" value="NZ_CP046509.1"/>
</dbReference>
<evidence type="ECO:0000313" key="3">
    <source>
        <dbReference type="Proteomes" id="UP000424752"/>
    </source>
</evidence>
<dbReference type="Proteomes" id="UP000424752">
    <property type="component" value="Chromosome"/>
</dbReference>